<feature type="domain" description="Protein kinase" evidence="1">
    <location>
        <begin position="162"/>
        <end position="538"/>
    </location>
</feature>
<accession>A0ABR3T694</accession>
<evidence type="ECO:0000259" key="1">
    <source>
        <dbReference type="PROSITE" id="PS50011"/>
    </source>
</evidence>
<evidence type="ECO:0000313" key="2">
    <source>
        <dbReference type="EMBL" id="KAL1635093.1"/>
    </source>
</evidence>
<dbReference type="InterPro" id="IPR011009">
    <property type="entry name" value="Kinase-like_dom_sf"/>
</dbReference>
<dbReference type="SMART" id="SM00220">
    <property type="entry name" value="S_TKc"/>
    <property type="match status" value="1"/>
</dbReference>
<gene>
    <name evidence="2" type="ORF">SLS56_001845</name>
</gene>
<evidence type="ECO:0000313" key="3">
    <source>
        <dbReference type="Proteomes" id="UP001521116"/>
    </source>
</evidence>
<reference evidence="2 3" key="1">
    <citation type="submission" date="2024-02" db="EMBL/GenBank/DDBJ databases">
        <title>De novo assembly and annotation of 12 fungi associated with fruit tree decline syndrome in Ontario, Canada.</title>
        <authorList>
            <person name="Sulman M."/>
            <person name="Ellouze W."/>
            <person name="Ilyukhin E."/>
        </authorList>
    </citation>
    <scope>NUCLEOTIDE SEQUENCE [LARGE SCALE GENOMIC DNA]</scope>
    <source>
        <strain evidence="2 3">M1-105</strain>
    </source>
</reference>
<dbReference type="Gene3D" id="1.10.510.10">
    <property type="entry name" value="Transferase(Phosphotransferase) domain 1"/>
    <property type="match status" value="1"/>
</dbReference>
<dbReference type="CDD" id="cd00180">
    <property type="entry name" value="PKc"/>
    <property type="match status" value="1"/>
</dbReference>
<name>A0ABR3T694_9PEZI</name>
<proteinExistence type="predicted"/>
<dbReference type="Proteomes" id="UP001521116">
    <property type="component" value="Unassembled WGS sequence"/>
</dbReference>
<organism evidence="2 3">
    <name type="scientific">Neofusicoccum ribis</name>
    <dbReference type="NCBI Taxonomy" id="45134"/>
    <lineage>
        <taxon>Eukaryota</taxon>
        <taxon>Fungi</taxon>
        <taxon>Dikarya</taxon>
        <taxon>Ascomycota</taxon>
        <taxon>Pezizomycotina</taxon>
        <taxon>Dothideomycetes</taxon>
        <taxon>Dothideomycetes incertae sedis</taxon>
        <taxon>Botryosphaeriales</taxon>
        <taxon>Botryosphaeriaceae</taxon>
        <taxon>Neofusicoccum</taxon>
    </lineage>
</organism>
<sequence length="658" mass="74004">MSQAPVQPNHRDAIQEFLAWFESAKVQGQVGPARTHSIDNYFIPFPKVSGFFKDSRQYRKILDALWPDTDIPIHPESVAQDYTTVFCILLCINKGHYIEKFARDDDLSDRKLPFTAMPSTFPISTPDEDFFGDFFRAQWHFCAPALKYRMERRFGPNHILPIVHKQPLGSGGSAQTFQIIVASAYDQLDPTTGDERAQNQRHAHTYALKTFHTRDAEEYYQNESRAYRLVAPHRSAGLLNYYGCFEHDGSYNLLLEFADEGTLEGYFEKHEPPQTAQDIYDFWCGMLGLAEAVLRIHSAGGEDSFDGWHQDVKPENILVVSGGRPNHNAFRFKLSDLGLSHFKKSKGKEAADGDTYGTRTYGAPECFRVDGVVGSLNISVKQNVDIWSLGCVWSEAAVWVISGKQGCFHDGTKVLDLSGLFLVDNKHFDLFGTSKKSSSVSLVFLIDDAASMSNHWEDVKTLFGVLAYMVKRSDPDGVELRFTIGKGHYRSGKSSELVDKLIPVHPAGDSDIRMGLNSILSSYAQDTQKQNYGRNPWDKRKDSSPRRPLNLYVFTDGVWQPDCNVEESIRAFVKKFLQLNIPPGDIGIQFIRFGNDPAKKKLFDHLDSGLNLAMDIIDTEPHNGNVWKMLLGAINTWFDDDDGETRVDNGEGPSGPPA</sequence>
<dbReference type="Pfam" id="PF00069">
    <property type="entry name" value="Pkinase"/>
    <property type="match status" value="1"/>
</dbReference>
<keyword evidence="3" id="KW-1185">Reference proteome</keyword>
<dbReference type="PROSITE" id="PS50011">
    <property type="entry name" value="PROTEIN_KINASE_DOM"/>
    <property type="match status" value="1"/>
</dbReference>
<dbReference type="InterPro" id="IPR000719">
    <property type="entry name" value="Prot_kinase_dom"/>
</dbReference>
<dbReference type="EMBL" id="JAJVDC020000012">
    <property type="protein sequence ID" value="KAL1635093.1"/>
    <property type="molecule type" value="Genomic_DNA"/>
</dbReference>
<comment type="caution">
    <text evidence="2">The sequence shown here is derived from an EMBL/GenBank/DDBJ whole genome shotgun (WGS) entry which is preliminary data.</text>
</comment>
<dbReference type="SUPFAM" id="SSF56112">
    <property type="entry name" value="Protein kinase-like (PK-like)"/>
    <property type="match status" value="1"/>
</dbReference>
<dbReference type="PANTHER" id="PTHR24359:SF37">
    <property type="entry name" value="PROTEIN KINASE DOMAIN-CONTAINING PROTEIN"/>
    <property type="match status" value="1"/>
</dbReference>
<dbReference type="PANTHER" id="PTHR24359">
    <property type="entry name" value="SERINE/THREONINE-PROTEIN KINASE SBK1"/>
    <property type="match status" value="1"/>
</dbReference>
<protein>
    <recommendedName>
        <fullName evidence="1">Protein kinase domain-containing protein</fullName>
    </recommendedName>
</protein>